<evidence type="ECO:0000313" key="10">
    <source>
        <dbReference type="Proteomes" id="UP000016924"/>
    </source>
</evidence>
<feature type="region of interest" description="Disordered" evidence="7">
    <location>
        <begin position="440"/>
        <end position="473"/>
    </location>
</feature>
<dbReference type="InterPro" id="IPR006603">
    <property type="entry name" value="PQ-loop_rpt"/>
</dbReference>
<feature type="region of interest" description="Disordered" evidence="7">
    <location>
        <begin position="186"/>
        <end position="251"/>
    </location>
</feature>
<dbReference type="InterPro" id="IPR051415">
    <property type="entry name" value="LAAT-1"/>
</dbReference>
<comment type="subcellular location">
    <subcellularLocation>
        <location evidence="1">Membrane</location>
        <topology evidence="1">Multi-pass membrane protein</topology>
    </subcellularLocation>
</comment>
<dbReference type="GeneID" id="19900588"/>
<sequence>MDVWLLLELRKLLPSPSADSGVSTWSDSHVFEPALPPHCQPENEFLLKLSSTFHTCVPSNLAFVSTLLGTLSIISWLFAQLPQIYKNHTLKSTSGLSIFFLAEWLLGDVSNLLGCVFTDQALWQVVVASYYCMVDMMLVMQWLWYEHLQHGNPLTKVWSRERPGGSDNGGGRTNMQEIEGVSLSNNSTAVGSSASGSKDGTPSKTIERSQPRMTFHTPHFSRSPSPSGSSTPSTPSPPAIRRLGRTNSPMPSPRTVLYISLLLAVLARASPTPPLSPATLPHSHDSAPLLKSSTQTAGRLLSWLSTLLYLGSRLPQLYKNHTRRSTSGLSASLFLAAFFGNLFYSSSLLTNPCAWSSFGPYGGGGWASADGSERAEWVGRAAPFWLGAAGVLVMDAGVGVQFWWFGKEAEEKVVVVEERVGRRWRWRRVSGWMRGWMPSVSEAGTPRPGSRAEGEASALLGQREGGQRAYGGV</sequence>
<dbReference type="SMART" id="SM00679">
    <property type="entry name" value="CTNS"/>
    <property type="match status" value="2"/>
</dbReference>
<dbReference type="RefSeq" id="XP_007779364.1">
    <property type="nucleotide sequence ID" value="XM_007781174.1"/>
</dbReference>
<evidence type="ECO:0000256" key="2">
    <source>
        <dbReference type="ARBA" id="ARBA00022692"/>
    </source>
</evidence>
<reference evidence="10" key="1">
    <citation type="submission" date="2012-06" db="EMBL/GenBank/DDBJ databases">
        <title>The genome sequence of Coniosporium apollinis CBS 100218.</title>
        <authorList>
            <consortium name="The Broad Institute Genome Sequencing Platform"/>
            <person name="Cuomo C."/>
            <person name="Gorbushina A."/>
            <person name="Noack S."/>
            <person name="Walker B."/>
            <person name="Young S.K."/>
            <person name="Zeng Q."/>
            <person name="Gargeya S."/>
            <person name="Fitzgerald M."/>
            <person name="Haas B."/>
            <person name="Abouelleil A."/>
            <person name="Alvarado L."/>
            <person name="Arachchi H.M."/>
            <person name="Berlin A.M."/>
            <person name="Chapman S.B."/>
            <person name="Goldberg J."/>
            <person name="Griggs A."/>
            <person name="Gujja S."/>
            <person name="Hansen M."/>
            <person name="Howarth C."/>
            <person name="Imamovic A."/>
            <person name="Larimer J."/>
            <person name="McCowan C."/>
            <person name="Montmayeur A."/>
            <person name="Murphy C."/>
            <person name="Neiman D."/>
            <person name="Pearson M."/>
            <person name="Priest M."/>
            <person name="Roberts A."/>
            <person name="Saif S."/>
            <person name="Shea T."/>
            <person name="Sisk P."/>
            <person name="Sykes S."/>
            <person name="Wortman J."/>
            <person name="Nusbaum C."/>
            <person name="Birren B."/>
        </authorList>
    </citation>
    <scope>NUCLEOTIDE SEQUENCE [LARGE SCALE GENOMIC DNA]</scope>
    <source>
        <strain evidence="10">CBS 100218</strain>
    </source>
</reference>
<evidence type="ECO:0008006" key="11">
    <source>
        <dbReference type="Google" id="ProtNLM"/>
    </source>
</evidence>
<evidence type="ECO:0000256" key="7">
    <source>
        <dbReference type="SAM" id="MobiDB-lite"/>
    </source>
</evidence>
<evidence type="ECO:0000256" key="6">
    <source>
        <dbReference type="ARBA" id="ARBA00050768"/>
    </source>
</evidence>
<evidence type="ECO:0000256" key="8">
    <source>
        <dbReference type="SAM" id="Phobius"/>
    </source>
</evidence>
<dbReference type="AlphaFoldDB" id="R7YQ76"/>
<keyword evidence="4 8" id="KW-0472">Membrane</keyword>
<dbReference type="FunFam" id="1.20.1280.290:FF:000009">
    <property type="entry name" value="PQ loop repeat family protein"/>
    <property type="match status" value="1"/>
</dbReference>
<comment type="similarity">
    <text evidence="5">Belongs to the laat-1 family.</text>
</comment>
<dbReference type="GO" id="GO:0000329">
    <property type="term" value="C:fungal-type vacuole membrane"/>
    <property type="evidence" value="ECO:0007669"/>
    <property type="project" value="TreeGrafter"/>
</dbReference>
<keyword evidence="2 8" id="KW-0812">Transmembrane</keyword>
<dbReference type="OMA" id="NDRLEWI"/>
<name>R7YQ76_CONA1</name>
<dbReference type="PANTHER" id="PTHR16201">
    <property type="entry name" value="SEVEN TRANSMEMBRANE PROTEIN 1-RELATED"/>
    <property type="match status" value="1"/>
</dbReference>
<accession>R7YQ76</accession>
<keyword evidence="10" id="KW-1185">Reference proteome</keyword>
<protein>
    <recommendedName>
        <fullName evidence="11">PQ loop repeat protein</fullName>
    </recommendedName>
</protein>
<feature type="compositionally biased region" description="Polar residues" evidence="7">
    <location>
        <begin position="186"/>
        <end position="204"/>
    </location>
</feature>
<dbReference type="OrthoDB" id="8048523at2759"/>
<feature type="transmembrane region" description="Helical" evidence="8">
    <location>
        <begin position="57"/>
        <end position="78"/>
    </location>
</feature>
<dbReference type="eggNOG" id="KOG2913">
    <property type="taxonomic scope" value="Eukaryota"/>
</dbReference>
<keyword evidence="3 8" id="KW-1133">Transmembrane helix</keyword>
<dbReference type="Pfam" id="PF04193">
    <property type="entry name" value="PQ-loop"/>
    <property type="match status" value="2"/>
</dbReference>
<dbReference type="Gene3D" id="1.20.1280.290">
    <property type="match status" value="2"/>
</dbReference>
<evidence type="ECO:0000256" key="3">
    <source>
        <dbReference type="ARBA" id="ARBA00022989"/>
    </source>
</evidence>
<evidence type="ECO:0000313" key="9">
    <source>
        <dbReference type="EMBL" id="EON64047.1"/>
    </source>
</evidence>
<dbReference type="STRING" id="1168221.R7YQ76"/>
<gene>
    <name evidence="9" type="ORF">W97_03277</name>
</gene>
<dbReference type="GO" id="GO:0034488">
    <property type="term" value="P:basic amino acid transmembrane export from vacuole"/>
    <property type="evidence" value="ECO:0007669"/>
    <property type="project" value="TreeGrafter"/>
</dbReference>
<evidence type="ECO:0000256" key="4">
    <source>
        <dbReference type="ARBA" id="ARBA00023136"/>
    </source>
</evidence>
<proteinExistence type="inferred from homology"/>
<dbReference type="PANTHER" id="PTHR16201:SF34">
    <property type="entry name" value="LYSOSOMAL AMINO ACID TRANSPORTER 1"/>
    <property type="match status" value="1"/>
</dbReference>
<feature type="transmembrane region" description="Helical" evidence="8">
    <location>
        <begin position="384"/>
        <end position="405"/>
    </location>
</feature>
<dbReference type="EMBL" id="JH767566">
    <property type="protein sequence ID" value="EON64047.1"/>
    <property type="molecule type" value="Genomic_DNA"/>
</dbReference>
<dbReference type="Proteomes" id="UP000016924">
    <property type="component" value="Unassembled WGS sequence"/>
</dbReference>
<evidence type="ECO:0000256" key="1">
    <source>
        <dbReference type="ARBA" id="ARBA00004141"/>
    </source>
</evidence>
<dbReference type="HOGENOM" id="CLU_019699_3_2_1"/>
<dbReference type="GO" id="GO:0015174">
    <property type="term" value="F:basic amino acid transmembrane transporter activity"/>
    <property type="evidence" value="ECO:0007669"/>
    <property type="project" value="TreeGrafter"/>
</dbReference>
<comment type="catalytic activity">
    <reaction evidence="6">
        <text>L-histidine(out) + L-arginine(in) = L-histidine(in) + L-arginine(out)</text>
        <dbReference type="Rhea" id="RHEA:71063"/>
        <dbReference type="ChEBI" id="CHEBI:32682"/>
        <dbReference type="ChEBI" id="CHEBI:57595"/>
    </reaction>
</comment>
<organism evidence="9 10">
    <name type="scientific">Coniosporium apollinis (strain CBS 100218)</name>
    <name type="common">Rock-inhabiting black yeast</name>
    <dbReference type="NCBI Taxonomy" id="1168221"/>
    <lineage>
        <taxon>Eukaryota</taxon>
        <taxon>Fungi</taxon>
        <taxon>Dikarya</taxon>
        <taxon>Ascomycota</taxon>
        <taxon>Pezizomycotina</taxon>
        <taxon>Dothideomycetes</taxon>
        <taxon>Dothideomycetes incertae sedis</taxon>
        <taxon>Coniosporium</taxon>
    </lineage>
</organism>
<feature type="region of interest" description="Disordered" evidence="7">
    <location>
        <begin position="156"/>
        <end position="175"/>
    </location>
</feature>
<feature type="transmembrane region" description="Helical" evidence="8">
    <location>
        <begin position="326"/>
        <end position="344"/>
    </location>
</feature>
<evidence type="ECO:0000256" key="5">
    <source>
        <dbReference type="ARBA" id="ARBA00038039"/>
    </source>
</evidence>
<feature type="compositionally biased region" description="Low complexity" evidence="7">
    <location>
        <begin position="221"/>
        <end position="233"/>
    </location>
</feature>